<organism evidence="2 3">
    <name type="scientific">Sclerotinia borealis (strain F-4128)</name>
    <dbReference type="NCBI Taxonomy" id="1432307"/>
    <lineage>
        <taxon>Eukaryota</taxon>
        <taxon>Fungi</taxon>
        <taxon>Dikarya</taxon>
        <taxon>Ascomycota</taxon>
        <taxon>Pezizomycotina</taxon>
        <taxon>Leotiomycetes</taxon>
        <taxon>Helotiales</taxon>
        <taxon>Sclerotiniaceae</taxon>
        <taxon>Sclerotinia</taxon>
    </lineage>
</organism>
<sequence length="427" mass="50429">MESPYHPDHIFGDEDTWYDAPLGLAEQEIEEYFDALEDQNVLVGFSENKYVGNADRGHFPVIPAITLFNEIVTFVTAKQFKSVDAEYIQLKRISNKLIDLQNGHEEEIKMQDSMIDAFANQLSVIKKTPYEIDNIYTGSDCKRKRDLVVEKIDSCRETKARLEKEYIDIMSVLAKQAEEIRSKWVKGRDEQQQHARNLEATVATQRRLRNTLRCQNELEQRISGLQADNQYLDRRFARLTEENERLRAIEGGAVGLHFDQQQVTMTIDRVAAQWDHYKVQAREWRFKSRSRGEQLRLERRRLHEACRLLHEARSMNEIHQGELAEERTRISEVVVEVNQQARRMQQQASWVIELETRGMRGEIYNRSRNEWEVTGAAHKRRFDEYQGKEDTQGEARIKREDEAQGEKHIKREEEMHDEKRIKREPLD</sequence>
<name>W9C3I6_SCLBF</name>
<dbReference type="EMBL" id="AYSA01000629">
    <property type="protein sequence ID" value="ESZ90436.1"/>
    <property type="molecule type" value="Genomic_DNA"/>
</dbReference>
<protein>
    <submittedName>
        <fullName evidence="2">Uncharacterized protein</fullName>
    </submittedName>
</protein>
<dbReference type="Proteomes" id="UP000019487">
    <property type="component" value="Unassembled WGS sequence"/>
</dbReference>
<gene>
    <name evidence="2" type="ORF">SBOR_9179</name>
</gene>
<evidence type="ECO:0000313" key="2">
    <source>
        <dbReference type="EMBL" id="ESZ90436.1"/>
    </source>
</evidence>
<evidence type="ECO:0000256" key="1">
    <source>
        <dbReference type="SAM" id="MobiDB-lite"/>
    </source>
</evidence>
<feature type="region of interest" description="Disordered" evidence="1">
    <location>
        <begin position="384"/>
        <end position="427"/>
    </location>
</feature>
<evidence type="ECO:0000313" key="3">
    <source>
        <dbReference type="Proteomes" id="UP000019487"/>
    </source>
</evidence>
<dbReference type="OrthoDB" id="3535889at2759"/>
<dbReference type="HOGENOM" id="CLU_667295_0_0_1"/>
<reference evidence="2 3" key="1">
    <citation type="journal article" date="2014" name="Genome Announc.">
        <title>Draft genome sequence of Sclerotinia borealis, a psychrophilic plant pathogenic fungus.</title>
        <authorList>
            <person name="Mardanov A.V."/>
            <person name="Beletsky A.V."/>
            <person name="Kadnikov V.V."/>
            <person name="Ignatov A.N."/>
            <person name="Ravin N.V."/>
        </authorList>
    </citation>
    <scope>NUCLEOTIDE SEQUENCE [LARGE SCALE GENOMIC DNA]</scope>
    <source>
        <strain evidence="3">F-4157</strain>
    </source>
</reference>
<dbReference type="AlphaFoldDB" id="W9C3I6"/>
<accession>W9C3I6</accession>
<proteinExistence type="predicted"/>
<comment type="caution">
    <text evidence="2">The sequence shown here is derived from an EMBL/GenBank/DDBJ whole genome shotgun (WGS) entry which is preliminary data.</text>
</comment>
<keyword evidence="3" id="KW-1185">Reference proteome</keyword>